<evidence type="ECO:0000256" key="4">
    <source>
        <dbReference type="ARBA" id="ARBA00022737"/>
    </source>
</evidence>
<gene>
    <name evidence="5" type="ORF">DSM5745_11042</name>
</gene>
<comment type="caution">
    <text evidence="5">The sequence shown here is derived from an EMBL/GenBank/DDBJ whole genome shotgun (WGS) entry which is preliminary data.</text>
</comment>
<evidence type="ECO:0000256" key="3">
    <source>
        <dbReference type="ARBA" id="ARBA00022679"/>
    </source>
</evidence>
<protein>
    <recommendedName>
        <fullName evidence="7">Protein prenyltransferase</fullName>
    </recommendedName>
</protein>
<dbReference type="Gene3D" id="1.25.40.120">
    <property type="entry name" value="Protein prenylyltransferase"/>
    <property type="match status" value="1"/>
</dbReference>
<evidence type="ECO:0000313" key="6">
    <source>
        <dbReference type="Proteomes" id="UP000256690"/>
    </source>
</evidence>
<dbReference type="PANTHER" id="PTHR11129:SF3">
    <property type="entry name" value="PROTEIN PRENYLTRANSFERASE ALPHA SUBUNIT REPEAT-CONTAINING PROTEIN 1"/>
    <property type="match status" value="1"/>
</dbReference>
<keyword evidence="6" id="KW-1185">Reference proteome</keyword>
<evidence type="ECO:0000256" key="1">
    <source>
        <dbReference type="ARBA" id="ARBA00006734"/>
    </source>
</evidence>
<keyword evidence="3" id="KW-0808">Transferase</keyword>
<dbReference type="RefSeq" id="XP_026598381.1">
    <property type="nucleotide sequence ID" value="XM_026753058.1"/>
</dbReference>
<dbReference type="GO" id="GO:0005737">
    <property type="term" value="C:cytoplasm"/>
    <property type="evidence" value="ECO:0007669"/>
    <property type="project" value="TreeGrafter"/>
</dbReference>
<organism evidence="5 6">
    <name type="scientific">Aspergillus mulundensis</name>
    <dbReference type="NCBI Taxonomy" id="1810919"/>
    <lineage>
        <taxon>Eukaryota</taxon>
        <taxon>Fungi</taxon>
        <taxon>Dikarya</taxon>
        <taxon>Ascomycota</taxon>
        <taxon>Pezizomycotina</taxon>
        <taxon>Eurotiomycetes</taxon>
        <taxon>Eurotiomycetidae</taxon>
        <taxon>Eurotiales</taxon>
        <taxon>Aspergillaceae</taxon>
        <taxon>Aspergillus</taxon>
        <taxon>Aspergillus subgen. Nidulantes</taxon>
    </lineage>
</organism>
<dbReference type="OrthoDB" id="5358702at2759"/>
<proteinExistence type="inferred from homology"/>
<dbReference type="InterPro" id="IPR002088">
    <property type="entry name" value="Prenyl_trans_a"/>
</dbReference>
<dbReference type="SUPFAM" id="SSF48439">
    <property type="entry name" value="Protein prenylyltransferase"/>
    <property type="match status" value="1"/>
</dbReference>
<dbReference type="EMBL" id="PVWQ01000019">
    <property type="protein sequence ID" value="RDW59347.1"/>
    <property type="molecule type" value="Genomic_DNA"/>
</dbReference>
<evidence type="ECO:0000313" key="5">
    <source>
        <dbReference type="EMBL" id="RDW59347.1"/>
    </source>
</evidence>
<keyword evidence="2" id="KW-0637">Prenyltransferase</keyword>
<dbReference type="PANTHER" id="PTHR11129">
    <property type="entry name" value="PROTEIN FARNESYLTRANSFERASE ALPHA SUBUNIT/RAB GERANYLGERANYL TRANSFERASE ALPHA SUBUNIT"/>
    <property type="match status" value="1"/>
</dbReference>
<evidence type="ECO:0000256" key="2">
    <source>
        <dbReference type="ARBA" id="ARBA00022602"/>
    </source>
</evidence>
<dbReference type="GeneID" id="38121412"/>
<reference evidence="5 6" key="1">
    <citation type="journal article" date="2018" name="IMA Fungus">
        <title>IMA Genome-F 9: Draft genome sequence of Annulohypoxylon stygium, Aspergillus mulundensis, Berkeleyomyces basicola (syn. Thielaviopsis basicola), Ceratocystis smalleyi, two Cercospora beticola strains, Coleophoma cylindrospora, Fusarium fracticaudum, Phialophora cf. hyalina, and Morchella septimelata.</title>
        <authorList>
            <person name="Wingfield B.D."/>
            <person name="Bills G.F."/>
            <person name="Dong Y."/>
            <person name="Huang W."/>
            <person name="Nel W.J."/>
            <person name="Swalarsk-Parry B.S."/>
            <person name="Vaghefi N."/>
            <person name="Wilken P.M."/>
            <person name="An Z."/>
            <person name="de Beer Z.W."/>
            <person name="De Vos L."/>
            <person name="Chen L."/>
            <person name="Duong T.A."/>
            <person name="Gao Y."/>
            <person name="Hammerbacher A."/>
            <person name="Kikkert J.R."/>
            <person name="Li Y."/>
            <person name="Li H."/>
            <person name="Li K."/>
            <person name="Li Q."/>
            <person name="Liu X."/>
            <person name="Ma X."/>
            <person name="Naidoo K."/>
            <person name="Pethybridge S.J."/>
            <person name="Sun J."/>
            <person name="Steenkamp E.T."/>
            <person name="van der Nest M.A."/>
            <person name="van Wyk S."/>
            <person name="Wingfield M.J."/>
            <person name="Xiong C."/>
            <person name="Yue Q."/>
            <person name="Zhang X."/>
        </authorList>
    </citation>
    <scope>NUCLEOTIDE SEQUENCE [LARGE SCALE GENOMIC DNA]</scope>
    <source>
        <strain evidence="5 6">DSM 5745</strain>
    </source>
</reference>
<sequence length="357" mass="40684">MTVQCPPQTDAFRDLFRIFANREDRVLEFEILPPAFGPILEDGSSIGITKKYLVQAFVVARRVFFDNLADFKSTGGATLLDTSASNSGGDVLDKKLAIASEIILLFDCEHLTACNWRKRRLSALFRLNLEALLRALDVELSLMTTYLCSPLHRHTKSPTLWQHRQWVQSHLVRLRKPSFNKIEGLFQTELSVVLRAGELHPRNYYAFTHLRQIHRMLSESGEVEGEKWRLQLGRSILNSALDWCLAHPADISGLMFLLYLLDVVPDTTLRSDTVGKLIRFALDIGWEGESIWTFIDLAIRKFQLLKLVDDSQSYPWSVLGIASSAGSQGDSKPIVSWRIWLDRARVHWATEPIQNHA</sequence>
<dbReference type="Proteomes" id="UP000256690">
    <property type="component" value="Unassembled WGS sequence"/>
</dbReference>
<dbReference type="Pfam" id="PF01239">
    <property type="entry name" value="PPTA"/>
    <property type="match status" value="1"/>
</dbReference>
<dbReference type="AlphaFoldDB" id="A0A3D8QCB2"/>
<evidence type="ECO:0008006" key="7">
    <source>
        <dbReference type="Google" id="ProtNLM"/>
    </source>
</evidence>
<name>A0A3D8QCB2_9EURO</name>
<comment type="similarity">
    <text evidence="1">Belongs to the protein prenyltransferase subunit alpha family.</text>
</comment>
<accession>A0A3D8QCB2</accession>
<keyword evidence="4" id="KW-0677">Repeat</keyword>
<dbReference type="GO" id="GO:0008318">
    <property type="term" value="F:protein prenyltransferase activity"/>
    <property type="evidence" value="ECO:0007669"/>
    <property type="project" value="InterPro"/>
</dbReference>